<keyword evidence="3" id="KW-0969">Cilium</keyword>
<feature type="domain" description="Flagellar hook-length control protein-like C-terminal" evidence="2">
    <location>
        <begin position="358"/>
        <end position="431"/>
    </location>
</feature>
<name>A0A3B0FNS9_PSEPS</name>
<feature type="region of interest" description="Disordered" evidence="1">
    <location>
        <begin position="424"/>
        <end position="486"/>
    </location>
</feature>
<dbReference type="AlphaFoldDB" id="A0A3B0FNS9"/>
<evidence type="ECO:0000313" key="4">
    <source>
        <dbReference type="Proteomes" id="UP000273159"/>
    </source>
</evidence>
<comment type="caution">
    <text evidence="3">The sequence shown here is derived from an EMBL/GenBank/DDBJ whole genome shotgun (WGS) entry which is preliminary data.</text>
</comment>
<gene>
    <name evidence="3" type="ORF">D7Z96_15770</name>
</gene>
<feature type="region of interest" description="Disordered" evidence="1">
    <location>
        <begin position="1"/>
        <end position="39"/>
    </location>
</feature>
<protein>
    <submittedName>
        <fullName evidence="3">Flagellar hook-length control protein FliK</fullName>
    </submittedName>
</protein>
<proteinExistence type="predicted"/>
<dbReference type="Proteomes" id="UP000273159">
    <property type="component" value="Unassembled WGS sequence"/>
</dbReference>
<dbReference type="InterPro" id="IPR038610">
    <property type="entry name" value="FliK-like_C_sf"/>
</dbReference>
<feature type="region of interest" description="Disordered" evidence="1">
    <location>
        <begin position="98"/>
        <end position="129"/>
    </location>
</feature>
<feature type="compositionally biased region" description="Low complexity" evidence="1">
    <location>
        <begin position="244"/>
        <end position="264"/>
    </location>
</feature>
<organism evidence="3 4">
    <name type="scientific">Pseudarthrobacter phenanthrenivorans</name>
    <name type="common">Arthrobacter phenanthrenivorans</name>
    <dbReference type="NCBI Taxonomy" id="361575"/>
    <lineage>
        <taxon>Bacteria</taxon>
        <taxon>Bacillati</taxon>
        <taxon>Actinomycetota</taxon>
        <taxon>Actinomycetes</taxon>
        <taxon>Micrococcales</taxon>
        <taxon>Micrococcaceae</taxon>
        <taxon>Pseudarthrobacter</taxon>
    </lineage>
</organism>
<dbReference type="EMBL" id="RBNH01000016">
    <property type="protein sequence ID" value="RKO21550.1"/>
    <property type="molecule type" value="Genomic_DNA"/>
</dbReference>
<dbReference type="InterPro" id="IPR021136">
    <property type="entry name" value="Flagellar_hook_control-like_C"/>
</dbReference>
<feature type="region of interest" description="Disordered" evidence="1">
    <location>
        <begin position="244"/>
        <end position="324"/>
    </location>
</feature>
<reference evidence="4" key="2">
    <citation type="submission" date="2018-10" db="EMBL/GenBank/DDBJ databases">
        <authorList>
            <person name="Wang Y."/>
            <person name="Wang J."/>
            <person name="Yang X."/>
            <person name="Wang Z."/>
            <person name="Huang Y."/>
        </authorList>
    </citation>
    <scope>NUCLEOTIDE SEQUENCE [LARGE SCALE GENOMIC DNA]</scope>
    <source>
        <strain evidence="4">J015</strain>
    </source>
</reference>
<reference evidence="3 4" key="1">
    <citation type="submission" date="2018-10" db="EMBL/GenBank/DDBJ databases">
        <title>Genome-guide identification and characterization of bacteria that degrade polycyclic aromatic hydrocarbons and resist hexavalent chromium simultaneously.</title>
        <authorList>
            <person name="Feng H."/>
        </authorList>
    </citation>
    <scope>NUCLEOTIDE SEQUENCE [LARGE SCALE GENOMIC DNA]</scope>
    <source>
        <strain evidence="3 4">J015</strain>
    </source>
</reference>
<evidence type="ECO:0000256" key="1">
    <source>
        <dbReference type="SAM" id="MobiDB-lite"/>
    </source>
</evidence>
<keyword evidence="3" id="KW-0966">Cell projection</keyword>
<feature type="compositionally biased region" description="Gly residues" evidence="1">
    <location>
        <begin position="437"/>
        <end position="448"/>
    </location>
</feature>
<feature type="compositionally biased region" description="Basic and acidic residues" evidence="1">
    <location>
        <begin position="1"/>
        <end position="12"/>
    </location>
</feature>
<keyword evidence="3" id="KW-0282">Flagellum</keyword>
<dbReference type="Gene3D" id="3.30.750.140">
    <property type="match status" value="1"/>
</dbReference>
<feature type="compositionally biased region" description="Low complexity" evidence="1">
    <location>
        <begin position="283"/>
        <end position="324"/>
    </location>
</feature>
<evidence type="ECO:0000313" key="3">
    <source>
        <dbReference type="EMBL" id="RKO21550.1"/>
    </source>
</evidence>
<accession>A0A3B0FNS9</accession>
<dbReference type="Pfam" id="PF02120">
    <property type="entry name" value="Flg_hook"/>
    <property type="match status" value="1"/>
</dbReference>
<sequence length="486" mass="46534">MGDRLQRHHDPAHSAAGQRLRRGPAVLGRGPRSSRRCRFRPVRAAGRCAAAHDGRGPPMIPVELPRAGTVATTTRRDKPAGVGDATFGVQMQKALAAGPSERRGGGDGNAAGNSGIEGTGPEPGASAPAMLAPGLPGVVRTETVPTGAASMAAPPGTVSGAVPVTGAPLAGTSAAGTAAGESVAVELPLPQVLAVAGGYPAVPASVSQDSAAAWGTTAAPQVPLQGAAGAAGTAVAAAAQGLPAGSAVPPRTAPTPASASVAAPIEGNPNAAAPGTSAGGVASGTAAGAPSASVDGEPANQAGPAVVPAVAPGAPGAPAQAPGTAVTAAPAPATAHAPAPAHLPLAGQLSGPLFSLASARAGEHTMTLSVTPENLGPVTVRAHIGTEGVRVELFAPNDAGREALRAILQDLRRDLAAAGLGTSLDLSARNNPHDGTGDGAGGTGGEPSGDGPRQLRLPSGQPAAPAAPDTHTHLRNAGTTGLDVLA</sequence>
<evidence type="ECO:0000259" key="2">
    <source>
        <dbReference type="Pfam" id="PF02120"/>
    </source>
</evidence>
<dbReference type="CDD" id="cd17470">
    <property type="entry name" value="T3SS_Flik_C"/>
    <property type="match status" value="1"/>
</dbReference>